<dbReference type="InterPro" id="IPR008964">
    <property type="entry name" value="Invasin/intimin_cell_adhesion"/>
</dbReference>
<reference evidence="1 2" key="1">
    <citation type="submission" date="2022-04" db="EMBL/GenBank/DDBJ databases">
        <title>The arsenic-methylating capacity of Chitinophaga filiformis YT5 during chitin decomposition.</title>
        <authorList>
            <person name="Chen G."/>
            <person name="Liang Y."/>
        </authorList>
    </citation>
    <scope>NUCLEOTIDE SEQUENCE [LARGE SCALE GENOMIC DNA]</scope>
    <source>
        <strain evidence="1 2">YT5</strain>
    </source>
</reference>
<dbReference type="SUPFAM" id="SSF49373">
    <property type="entry name" value="Invasin/intimin cell-adhesion fragments"/>
    <property type="match status" value="1"/>
</dbReference>
<evidence type="ECO:0000313" key="2">
    <source>
        <dbReference type="Proteomes" id="UP000830198"/>
    </source>
</evidence>
<name>A0ABY4I5B4_CHIFI</name>
<proteinExistence type="predicted"/>
<organism evidence="1 2">
    <name type="scientific">Chitinophaga filiformis</name>
    <name type="common">Myxococcus filiformis</name>
    <name type="synonym">Flexibacter filiformis</name>
    <dbReference type="NCBI Taxonomy" id="104663"/>
    <lineage>
        <taxon>Bacteria</taxon>
        <taxon>Pseudomonadati</taxon>
        <taxon>Bacteroidota</taxon>
        <taxon>Chitinophagia</taxon>
        <taxon>Chitinophagales</taxon>
        <taxon>Chitinophagaceae</taxon>
        <taxon>Chitinophaga</taxon>
    </lineage>
</organism>
<evidence type="ECO:0008006" key="3">
    <source>
        <dbReference type="Google" id="ProtNLM"/>
    </source>
</evidence>
<protein>
    <recommendedName>
        <fullName evidence="3">Carboxypeptidase regulatory-like domain-containing protein</fullName>
    </recommendedName>
</protein>
<evidence type="ECO:0000313" key="1">
    <source>
        <dbReference type="EMBL" id="UPK70469.1"/>
    </source>
</evidence>
<accession>A0ABY4I5B4</accession>
<gene>
    <name evidence="1" type="ORF">MYF79_04065</name>
</gene>
<dbReference type="EMBL" id="CP095855">
    <property type="protein sequence ID" value="UPK70469.1"/>
    <property type="molecule type" value="Genomic_DNA"/>
</dbReference>
<dbReference type="PROSITE" id="PS51257">
    <property type="entry name" value="PROKAR_LIPOPROTEIN"/>
    <property type="match status" value="1"/>
</dbReference>
<dbReference type="InterPro" id="IPR008969">
    <property type="entry name" value="CarboxyPept-like_regulatory"/>
</dbReference>
<keyword evidence="2" id="KW-1185">Reference proteome</keyword>
<sequence>MYLRRLSPLLPTLLFLLVVSGCKKMLSEEGAPPDNTSIAQIVQTSIEGRVLNEQLQPVQNAFISSGGQIATTNEDGHFQLEDIRVLDDAAVVTVEKYGYFRSYRTLMVREGESQYVQLQLLLKNENKISAATGDLIPFPEGTLTFPAGAALTANNDAYNGTMTVRSIYINPDGSAVADQMPGDLRGIDKNNKQTGLRAFSMIVFTMEDAAGAALHPDPARPVSFRIMIPNELTSGAPQQISLWHFDDATGFWKEEGQATREGNDYTGTASQTGFWLCATTFPQITLTVHVQDQQAAPLPDTRVTLLTKNGFIPAYGFTNADGVYYGKVASGQPLIMTLTDNCSNVLHQQEIGPFSTTAEISNMSVTVPESQTLTINGTAKDCDRFNVVTGKVIVNVDYRNYTATITNGNFSVTVLRCSGQPANVTFTATDNRTNKTSISTIQAGSGTITPVLQVCN</sequence>
<dbReference type="Proteomes" id="UP000830198">
    <property type="component" value="Chromosome"/>
</dbReference>
<dbReference type="SUPFAM" id="SSF49464">
    <property type="entry name" value="Carboxypeptidase regulatory domain-like"/>
    <property type="match status" value="1"/>
</dbReference>
<dbReference type="Gene3D" id="2.60.40.1120">
    <property type="entry name" value="Carboxypeptidase-like, regulatory domain"/>
    <property type="match status" value="1"/>
</dbReference>
<dbReference type="RefSeq" id="WP_247812678.1">
    <property type="nucleotide sequence ID" value="NZ_CP095855.1"/>
</dbReference>